<evidence type="ECO:0000313" key="7">
    <source>
        <dbReference type="EMBL" id="MPC08198.1"/>
    </source>
</evidence>
<name>A0A5B7CG13_PORTR</name>
<evidence type="ECO:0000256" key="1">
    <source>
        <dbReference type="ARBA" id="ARBA00022723"/>
    </source>
</evidence>
<dbReference type="PROSITE" id="PS00518">
    <property type="entry name" value="ZF_RING_1"/>
    <property type="match status" value="1"/>
</dbReference>
<dbReference type="SMART" id="SM00184">
    <property type="entry name" value="RING"/>
    <property type="match status" value="1"/>
</dbReference>
<dbReference type="PANTHER" id="PTHR22791:SF6">
    <property type="entry name" value="RING-TYPE DOMAIN-CONTAINING PROTEIN"/>
    <property type="match status" value="1"/>
</dbReference>
<reference evidence="7 8" key="1">
    <citation type="submission" date="2019-05" db="EMBL/GenBank/DDBJ databases">
        <title>Another draft genome of Portunus trituberculatus and its Hox gene families provides insights of decapod evolution.</title>
        <authorList>
            <person name="Jeong J.-H."/>
            <person name="Song I."/>
            <person name="Kim S."/>
            <person name="Choi T."/>
            <person name="Kim D."/>
            <person name="Ryu S."/>
            <person name="Kim W."/>
        </authorList>
    </citation>
    <scope>NUCLEOTIDE SEQUENCE [LARGE SCALE GENOMIC DNA]</scope>
    <source>
        <tissue evidence="7">Muscle</tissue>
    </source>
</reference>
<evidence type="ECO:0000259" key="6">
    <source>
        <dbReference type="PROSITE" id="PS50089"/>
    </source>
</evidence>
<dbReference type="InterPro" id="IPR051435">
    <property type="entry name" value="RING_finger_E3_ubiq-ligases"/>
</dbReference>
<dbReference type="AlphaFoldDB" id="A0A5B7CG13"/>
<dbReference type="InterPro" id="IPR013083">
    <property type="entry name" value="Znf_RING/FYVE/PHD"/>
</dbReference>
<dbReference type="GO" id="GO:0061630">
    <property type="term" value="F:ubiquitin protein ligase activity"/>
    <property type="evidence" value="ECO:0007669"/>
    <property type="project" value="TreeGrafter"/>
</dbReference>
<dbReference type="SUPFAM" id="SSF57850">
    <property type="entry name" value="RING/U-box"/>
    <property type="match status" value="1"/>
</dbReference>
<dbReference type="PROSITE" id="PS50089">
    <property type="entry name" value="ZF_RING_2"/>
    <property type="match status" value="1"/>
</dbReference>
<evidence type="ECO:0000256" key="5">
    <source>
        <dbReference type="SAM" id="MobiDB-lite"/>
    </source>
</evidence>
<dbReference type="EMBL" id="VSRR010000021">
    <property type="protein sequence ID" value="MPC08198.1"/>
    <property type="molecule type" value="Genomic_DNA"/>
</dbReference>
<feature type="domain" description="RING-type" evidence="6">
    <location>
        <begin position="19"/>
        <end position="104"/>
    </location>
</feature>
<feature type="compositionally biased region" description="Low complexity" evidence="5">
    <location>
        <begin position="373"/>
        <end position="383"/>
    </location>
</feature>
<protein>
    <recommendedName>
        <fullName evidence="6">RING-type domain-containing protein</fullName>
    </recommendedName>
</protein>
<evidence type="ECO:0000313" key="8">
    <source>
        <dbReference type="Proteomes" id="UP000324222"/>
    </source>
</evidence>
<gene>
    <name evidence="7" type="ORF">E2C01_000775</name>
</gene>
<keyword evidence="8" id="KW-1185">Reference proteome</keyword>
<feature type="compositionally biased region" description="Basic and acidic residues" evidence="5">
    <location>
        <begin position="357"/>
        <end position="372"/>
    </location>
</feature>
<dbReference type="PANTHER" id="PTHR22791">
    <property type="entry name" value="RING-TYPE DOMAIN-CONTAINING PROTEIN"/>
    <property type="match status" value="1"/>
</dbReference>
<organism evidence="7 8">
    <name type="scientific">Portunus trituberculatus</name>
    <name type="common">Swimming crab</name>
    <name type="synonym">Neptunus trituberculatus</name>
    <dbReference type="NCBI Taxonomy" id="210409"/>
    <lineage>
        <taxon>Eukaryota</taxon>
        <taxon>Metazoa</taxon>
        <taxon>Ecdysozoa</taxon>
        <taxon>Arthropoda</taxon>
        <taxon>Crustacea</taxon>
        <taxon>Multicrustacea</taxon>
        <taxon>Malacostraca</taxon>
        <taxon>Eumalacostraca</taxon>
        <taxon>Eucarida</taxon>
        <taxon>Decapoda</taxon>
        <taxon>Pleocyemata</taxon>
        <taxon>Brachyura</taxon>
        <taxon>Eubrachyura</taxon>
        <taxon>Portunoidea</taxon>
        <taxon>Portunidae</taxon>
        <taxon>Portuninae</taxon>
        <taxon>Portunus</taxon>
    </lineage>
</organism>
<dbReference type="OrthoDB" id="264520at2759"/>
<feature type="region of interest" description="Disordered" evidence="5">
    <location>
        <begin position="315"/>
        <end position="384"/>
    </location>
</feature>
<dbReference type="InterPro" id="IPR001841">
    <property type="entry name" value="Znf_RING"/>
</dbReference>
<dbReference type="GO" id="GO:0016567">
    <property type="term" value="P:protein ubiquitination"/>
    <property type="evidence" value="ECO:0007669"/>
    <property type="project" value="TreeGrafter"/>
</dbReference>
<accession>A0A5B7CG13</accession>
<sequence>MFTFYQDGAPEGEVPPIHCPVCLEAWNTQDRLPKFLTCHHSVCVTCAGRLQRPVPQAPSGRRAAQSPSTPTSPLARLIANRISTVSIPESKCEETFHVRCPLCRTSTPVQDPAALQTNFYLWGLLRPPSLPRLVLWCETCSRVASPDCTDHNLRPYPEKLRLLQEELVERADEAKRWTQSRAGEYRRQVEVYRWLCGLLRHAHGRVLDSLNHAQRTHRRLHHHNQEVQAMVKRGEALQKSQDAEEQVVEQLVRAVEEVEERHRTVAGEADFVELLQMFPVMSSHKGPRGYGHARVVLEANDSVMLSFSGEEEWHKDMVESRRGSGTKDRSSSLSDGTRRRPSSRQMIRSRSLLHTKGRADHLDPGDASDHLASRTSTPTSRRSALGVFDNSDVYEEEASLSLPSAVASTPQPPRNKKSLTYLRGPTTTVLDVDEEIQTKSTFDFKDQEPSEDEGHVAADKTETAAPLDTAEGYKACVP</sequence>
<keyword evidence="2 4" id="KW-0863">Zinc-finger</keyword>
<evidence type="ECO:0000256" key="2">
    <source>
        <dbReference type="ARBA" id="ARBA00022771"/>
    </source>
</evidence>
<dbReference type="InterPro" id="IPR017907">
    <property type="entry name" value="Znf_RING_CS"/>
</dbReference>
<feature type="region of interest" description="Disordered" evidence="5">
    <location>
        <begin position="53"/>
        <end position="72"/>
    </location>
</feature>
<feature type="compositionally biased region" description="Basic and acidic residues" evidence="5">
    <location>
        <begin position="315"/>
        <end position="330"/>
    </location>
</feature>
<feature type="compositionally biased region" description="Basic and acidic residues" evidence="5">
    <location>
        <begin position="445"/>
        <end position="462"/>
    </location>
</feature>
<dbReference type="Proteomes" id="UP000324222">
    <property type="component" value="Unassembled WGS sequence"/>
</dbReference>
<keyword evidence="3" id="KW-0862">Zinc</keyword>
<evidence type="ECO:0000256" key="3">
    <source>
        <dbReference type="ARBA" id="ARBA00022833"/>
    </source>
</evidence>
<feature type="region of interest" description="Disordered" evidence="5">
    <location>
        <begin position="445"/>
        <end position="478"/>
    </location>
</feature>
<keyword evidence="1" id="KW-0479">Metal-binding</keyword>
<comment type="caution">
    <text evidence="7">The sequence shown here is derived from an EMBL/GenBank/DDBJ whole genome shotgun (WGS) entry which is preliminary data.</text>
</comment>
<proteinExistence type="predicted"/>
<evidence type="ECO:0000256" key="4">
    <source>
        <dbReference type="PROSITE-ProRule" id="PRU00175"/>
    </source>
</evidence>
<dbReference type="GO" id="GO:0008270">
    <property type="term" value="F:zinc ion binding"/>
    <property type="evidence" value="ECO:0007669"/>
    <property type="project" value="UniProtKB-KW"/>
</dbReference>
<dbReference type="Gene3D" id="3.30.40.10">
    <property type="entry name" value="Zinc/RING finger domain, C3HC4 (zinc finger)"/>
    <property type="match status" value="1"/>
</dbReference>